<proteinExistence type="predicted"/>
<evidence type="ECO:0000256" key="1">
    <source>
        <dbReference type="SAM" id="MobiDB-lite"/>
    </source>
</evidence>
<sequence>FNKTTVQAQNSKKFWKIETTHSDEIPAKDDEPSFLKSDNSRWSSFATNSSSHLSYEQEEVPSRLNLSHSSPSYRNYEDDTARSRFSYLKSQDTSSSAQFISVVEGLHFTFIRSSLSGTRNDDSFLRTRNIYTDTRSEMSPRYRLPGFPEEHSARMARHIQPQPKQKGLQLIIYGATILTVVILLYILYNAWSENDPYRQIEEEAKKLIEESNHMNIK</sequence>
<accession>A0AAD7ZYQ6</accession>
<feature type="compositionally biased region" description="Polar residues" evidence="1">
    <location>
        <begin position="64"/>
        <end position="73"/>
    </location>
</feature>
<name>A0AAD7ZYQ6_DIPPU</name>
<keyword evidence="4" id="KW-1185">Reference proteome</keyword>
<feature type="compositionally biased region" description="Polar residues" evidence="1">
    <location>
        <begin position="36"/>
        <end position="54"/>
    </location>
</feature>
<evidence type="ECO:0000313" key="3">
    <source>
        <dbReference type="EMBL" id="KAJ9589192.1"/>
    </source>
</evidence>
<dbReference type="EMBL" id="JASPKZ010005107">
    <property type="protein sequence ID" value="KAJ9589192.1"/>
    <property type="molecule type" value="Genomic_DNA"/>
</dbReference>
<reference evidence="3" key="2">
    <citation type="submission" date="2023-05" db="EMBL/GenBank/DDBJ databases">
        <authorList>
            <person name="Fouks B."/>
        </authorList>
    </citation>
    <scope>NUCLEOTIDE SEQUENCE</scope>
    <source>
        <strain evidence="3">Stay&amp;Tobe</strain>
        <tissue evidence="3">Testes</tissue>
    </source>
</reference>
<feature type="non-terminal residue" evidence="3">
    <location>
        <position position="1"/>
    </location>
</feature>
<organism evidence="3 4">
    <name type="scientific">Diploptera punctata</name>
    <name type="common">Pacific beetle cockroach</name>
    <dbReference type="NCBI Taxonomy" id="6984"/>
    <lineage>
        <taxon>Eukaryota</taxon>
        <taxon>Metazoa</taxon>
        <taxon>Ecdysozoa</taxon>
        <taxon>Arthropoda</taxon>
        <taxon>Hexapoda</taxon>
        <taxon>Insecta</taxon>
        <taxon>Pterygota</taxon>
        <taxon>Neoptera</taxon>
        <taxon>Polyneoptera</taxon>
        <taxon>Dictyoptera</taxon>
        <taxon>Blattodea</taxon>
        <taxon>Blaberoidea</taxon>
        <taxon>Blaberidae</taxon>
        <taxon>Diplopterinae</taxon>
        <taxon>Diploptera</taxon>
    </lineage>
</organism>
<dbReference type="Proteomes" id="UP001233999">
    <property type="component" value="Unassembled WGS sequence"/>
</dbReference>
<gene>
    <name evidence="3" type="ORF">L9F63_028026</name>
</gene>
<evidence type="ECO:0000256" key="2">
    <source>
        <dbReference type="SAM" id="Phobius"/>
    </source>
</evidence>
<feature type="region of interest" description="Disordered" evidence="1">
    <location>
        <begin position="21"/>
        <end position="77"/>
    </location>
</feature>
<feature type="compositionally biased region" description="Basic and acidic residues" evidence="1">
    <location>
        <begin position="21"/>
        <end position="33"/>
    </location>
</feature>
<feature type="transmembrane region" description="Helical" evidence="2">
    <location>
        <begin position="170"/>
        <end position="188"/>
    </location>
</feature>
<reference evidence="3" key="1">
    <citation type="journal article" date="2023" name="IScience">
        <title>Live-bearing cockroach genome reveals convergent evolutionary mechanisms linked to viviparity in insects and beyond.</title>
        <authorList>
            <person name="Fouks B."/>
            <person name="Harrison M.C."/>
            <person name="Mikhailova A.A."/>
            <person name="Marchal E."/>
            <person name="English S."/>
            <person name="Carruthers M."/>
            <person name="Jennings E.C."/>
            <person name="Chiamaka E.L."/>
            <person name="Frigard R.A."/>
            <person name="Pippel M."/>
            <person name="Attardo G.M."/>
            <person name="Benoit J.B."/>
            <person name="Bornberg-Bauer E."/>
            <person name="Tobe S.S."/>
        </authorList>
    </citation>
    <scope>NUCLEOTIDE SEQUENCE</scope>
    <source>
        <strain evidence="3">Stay&amp;Tobe</strain>
    </source>
</reference>
<evidence type="ECO:0000313" key="4">
    <source>
        <dbReference type="Proteomes" id="UP001233999"/>
    </source>
</evidence>
<comment type="caution">
    <text evidence="3">The sequence shown here is derived from an EMBL/GenBank/DDBJ whole genome shotgun (WGS) entry which is preliminary data.</text>
</comment>
<keyword evidence="2" id="KW-0812">Transmembrane</keyword>
<dbReference type="AlphaFoldDB" id="A0AAD7ZYQ6"/>
<keyword evidence="2" id="KW-0472">Membrane</keyword>
<keyword evidence="2" id="KW-1133">Transmembrane helix</keyword>
<protein>
    <submittedName>
        <fullName evidence="3">Uncharacterized protein</fullName>
    </submittedName>
</protein>